<feature type="domain" description="Enolpyruvate transferase" evidence="3">
    <location>
        <begin position="346"/>
        <end position="445"/>
    </location>
</feature>
<evidence type="ECO:0000313" key="6">
    <source>
        <dbReference type="Proteomes" id="UP000838763"/>
    </source>
</evidence>
<feature type="domain" description="Enolpyruvate transferase" evidence="3">
    <location>
        <begin position="220"/>
        <end position="332"/>
    </location>
</feature>
<keyword evidence="1 2" id="KW-0808">Transferase</keyword>
<proteinExistence type="inferred from homology"/>
<evidence type="ECO:0000313" key="5">
    <source>
        <dbReference type="EMBL" id="CAI4212720.1"/>
    </source>
</evidence>
<evidence type="ECO:0000256" key="2">
    <source>
        <dbReference type="RuleBase" id="RU004164"/>
    </source>
</evidence>
<dbReference type="EMBL" id="CALLCH030000005">
    <property type="protein sequence ID" value="CAI4212720.1"/>
    <property type="molecule type" value="Genomic_DNA"/>
</dbReference>
<organism evidence="5 6">
    <name type="scientific">Parascedosporium putredinis</name>
    <dbReference type="NCBI Taxonomy" id="1442378"/>
    <lineage>
        <taxon>Eukaryota</taxon>
        <taxon>Fungi</taxon>
        <taxon>Dikarya</taxon>
        <taxon>Ascomycota</taxon>
        <taxon>Pezizomycotina</taxon>
        <taxon>Sordariomycetes</taxon>
        <taxon>Hypocreomycetidae</taxon>
        <taxon>Microascales</taxon>
        <taxon>Microascaceae</taxon>
        <taxon>Parascedosporium</taxon>
    </lineage>
</organism>
<evidence type="ECO:0000256" key="1">
    <source>
        <dbReference type="ARBA" id="ARBA00022679"/>
    </source>
</evidence>
<reference evidence="5" key="1">
    <citation type="submission" date="2022-11" db="EMBL/GenBank/DDBJ databases">
        <authorList>
            <person name="Scott C."/>
            <person name="Bruce N."/>
        </authorList>
    </citation>
    <scope>NUCLEOTIDE SEQUENCE</scope>
</reference>
<dbReference type="InterPro" id="IPR001986">
    <property type="entry name" value="Enolpyruvate_Tfrase_dom"/>
</dbReference>
<dbReference type="SUPFAM" id="SSF55205">
    <property type="entry name" value="EPT/RTPC-like"/>
    <property type="match status" value="2"/>
</dbReference>
<dbReference type="GO" id="GO:0003866">
    <property type="term" value="F:3-phosphoshikimate 1-carboxyvinyltransferase activity"/>
    <property type="evidence" value="ECO:0007669"/>
    <property type="project" value="UniProtKB-UniRule"/>
</dbReference>
<accession>A0A9P1GYN4</accession>
<dbReference type="PROSITE" id="PS00885">
    <property type="entry name" value="EPSP_SYNTHASE_2"/>
    <property type="match status" value="1"/>
</dbReference>
<sequence>MAEVIKTAAIRNEEAFDTLEENAALILGTIQARKKQDGTMRSLPSTIQSLLKEIVIGSASVKAEVVSSDEKESGLRNLLNFGHSIGHAIEAILAPQLLHGEAVAIGMVKEAELARHLGMLSPGAVARLTKCIASYGLPTSLDNKRVIDLTAGKPCPVDILLEKMAVDKKNEGRSKKIVLLSAIGKTFEQKATAVDDSAIRVVLSPAVRVKPGILKDSNVVVTPPGSKSISNRALILAALAQGSCRVKNLLHSDDTEYMLAAIASLGGASYTWEDGGEVLVVRGNGGNLHASPNPLYLGNAGTASRFLTTVVTMCKPSDTAFSTTLTGNERMKPLDHCHRPPLGQLKALRHVDMEPMTDAFLTASVLAAVATGTTQITGIANQRVKECNRILAMKHQLAKFGVTARELDDGIEVDGILTQQLQEPHGGVYCYDDHRVAMSFSVLSLPAPSRF</sequence>
<dbReference type="AlphaFoldDB" id="A0A9P1GYN4"/>
<dbReference type="GO" id="GO:0009073">
    <property type="term" value="P:aromatic amino acid family biosynthetic process"/>
    <property type="evidence" value="ECO:0007669"/>
    <property type="project" value="UniProtKB-UniRule"/>
</dbReference>
<comment type="similarity">
    <text evidence="2">Belongs to the EPSP synthase family.</text>
</comment>
<dbReference type="InterPro" id="IPR036968">
    <property type="entry name" value="Enolpyruvate_Tfrase_sf"/>
</dbReference>
<dbReference type="InterPro" id="IPR023193">
    <property type="entry name" value="EPSP_synthase_CS"/>
</dbReference>
<dbReference type="GO" id="GO:0009423">
    <property type="term" value="P:chorismate biosynthetic process"/>
    <property type="evidence" value="ECO:0007669"/>
    <property type="project" value="UniProtKB-UniRule"/>
</dbReference>
<dbReference type="Proteomes" id="UP000838763">
    <property type="component" value="Unassembled WGS sequence"/>
</dbReference>
<comment type="caution">
    <text evidence="5">The sequence shown here is derived from an EMBL/GenBank/DDBJ whole genome shotgun (WGS) entry which is preliminary data.</text>
</comment>
<comment type="pathway">
    <text evidence="2">Metabolic intermediate biosynthesis; chorismate biosynthesis; chorismate from D-erythrose 4-phosphate and phosphoenolpyruvate: step 6/7.</text>
</comment>
<keyword evidence="2" id="KW-0057">Aromatic amino acid biosynthesis</keyword>
<evidence type="ECO:0000259" key="3">
    <source>
        <dbReference type="Pfam" id="PF00275"/>
    </source>
</evidence>
<evidence type="ECO:0000259" key="4">
    <source>
        <dbReference type="Pfam" id="PF24621"/>
    </source>
</evidence>
<feature type="domain" description="3-dehydroquinate synthase C-terminal" evidence="4">
    <location>
        <begin position="1"/>
        <end position="170"/>
    </location>
</feature>
<keyword evidence="6" id="KW-1185">Reference proteome</keyword>
<dbReference type="GO" id="GO:0008652">
    <property type="term" value="P:amino acid biosynthetic process"/>
    <property type="evidence" value="ECO:0007669"/>
    <property type="project" value="UniProtKB-KW"/>
</dbReference>
<comment type="catalytic activity">
    <reaction evidence="2">
        <text>3-phosphoshikimate + phosphoenolpyruvate = 5-O-(1-carboxyvinyl)-3-phosphoshikimate + phosphate</text>
        <dbReference type="Rhea" id="RHEA:21256"/>
        <dbReference type="ChEBI" id="CHEBI:43474"/>
        <dbReference type="ChEBI" id="CHEBI:57701"/>
        <dbReference type="ChEBI" id="CHEBI:58702"/>
        <dbReference type="ChEBI" id="CHEBI:145989"/>
        <dbReference type="EC" id="2.5.1.19"/>
    </reaction>
</comment>
<dbReference type="PANTHER" id="PTHR21090">
    <property type="entry name" value="AROM/DEHYDROQUINATE SYNTHASE"/>
    <property type="match status" value="1"/>
</dbReference>
<dbReference type="EC" id="2.5.1.19" evidence="2"/>
<keyword evidence="2" id="KW-0028">Amino-acid biosynthesis</keyword>
<dbReference type="Gene3D" id="1.20.1090.10">
    <property type="entry name" value="Dehydroquinate synthase-like - alpha domain"/>
    <property type="match status" value="1"/>
</dbReference>
<dbReference type="Pfam" id="PF24621">
    <property type="entry name" value="DHQS_C"/>
    <property type="match status" value="1"/>
</dbReference>
<dbReference type="Gene3D" id="3.65.10.10">
    <property type="entry name" value="Enolpyruvate transferase domain"/>
    <property type="match status" value="2"/>
</dbReference>
<dbReference type="InterPro" id="IPR056179">
    <property type="entry name" value="DHQS_C"/>
</dbReference>
<dbReference type="Pfam" id="PF00275">
    <property type="entry name" value="EPSP_synthase"/>
    <property type="match status" value="2"/>
</dbReference>
<name>A0A9P1GYN4_9PEZI</name>
<dbReference type="OrthoDB" id="197068at2759"/>
<dbReference type="FunFam" id="1.20.1090.10:FF:000007">
    <property type="entry name" value="Pentafunctional AROM polypeptide"/>
    <property type="match status" value="1"/>
</dbReference>
<dbReference type="PROSITE" id="PS00104">
    <property type="entry name" value="EPSP_SYNTHASE_1"/>
    <property type="match status" value="1"/>
</dbReference>
<gene>
    <name evidence="5" type="ORF">PPNO1_LOCUS2470</name>
</gene>
<dbReference type="SUPFAM" id="SSF56796">
    <property type="entry name" value="Dehydroquinate synthase-like"/>
    <property type="match status" value="1"/>
</dbReference>
<dbReference type="PANTHER" id="PTHR21090:SF5">
    <property type="entry name" value="PENTAFUNCTIONAL AROM POLYPEPTIDE"/>
    <property type="match status" value="1"/>
</dbReference>
<protein>
    <recommendedName>
        <fullName evidence="2">3-phosphoshikimate 1-carboxyvinyltransferase</fullName>
        <ecNumber evidence="2">2.5.1.19</ecNumber>
    </recommendedName>
</protein>
<dbReference type="InterPro" id="IPR013792">
    <property type="entry name" value="RNA3'P_cycl/enolpyr_Trfase_a/b"/>
</dbReference>